<keyword evidence="12" id="KW-1185">Reference proteome</keyword>
<dbReference type="AlphaFoldDB" id="A0AAN7P9Z3"/>
<evidence type="ECO:0000256" key="2">
    <source>
        <dbReference type="ARBA" id="ARBA00022729"/>
    </source>
</evidence>
<evidence type="ECO:0000256" key="7">
    <source>
        <dbReference type="PIRNR" id="PIRNR000862"/>
    </source>
</evidence>
<dbReference type="SUPFAM" id="SSF53474">
    <property type="entry name" value="alpha/beta-Hydrolases"/>
    <property type="match status" value="1"/>
</dbReference>
<evidence type="ECO:0000256" key="3">
    <source>
        <dbReference type="ARBA" id="ARBA00022801"/>
    </source>
</evidence>
<feature type="active site" description="Charge relay system" evidence="8">
    <location>
        <position position="331"/>
    </location>
</feature>
<name>A0AAN7P9Z3_9COLE</name>
<dbReference type="GO" id="GO:0016788">
    <property type="term" value="F:hydrolase activity, acting on ester bonds"/>
    <property type="evidence" value="ECO:0007669"/>
    <property type="project" value="InterPro"/>
</dbReference>
<gene>
    <name evidence="11" type="ORF">RN001_010662</name>
</gene>
<feature type="signal peptide" evidence="9">
    <location>
        <begin position="1"/>
        <end position="17"/>
    </location>
</feature>
<dbReference type="FunFam" id="3.40.50.1820:FF:000057">
    <property type="entry name" value="Lipase"/>
    <property type="match status" value="1"/>
</dbReference>
<evidence type="ECO:0000256" key="4">
    <source>
        <dbReference type="ARBA" id="ARBA00022963"/>
    </source>
</evidence>
<comment type="similarity">
    <text evidence="1 7">Belongs to the AB hydrolase superfamily. Lipase family.</text>
</comment>
<dbReference type="EMBL" id="JARPUR010000004">
    <property type="protein sequence ID" value="KAK4878156.1"/>
    <property type="molecule type" value="Genomic_DNA"/>
</dbReference>
<keyword evidence="6" id="KW-0325">Glycoprotein</keyword>
<evidence type="ECO:0000259" key="10">
    <source>
        <dbReference type="Pfam" id="PF04083"/>
    </source>
</evidence>
<dbReference type="InterPro" id="IPR006693">
    <property type="entry name" value="AB_hydrolase_lipase"/>
</dbReference>
<dbReference type="Proteomes" id="UP001353858">
    <property type="component" value="Unassembled WGS sequence"/>
</dbReference>
<evidence type="ECO:0000256" key="6">
    <source>
        <dbReference type="ARBA" id="ARBA00023180"/>
    </source>
</evidence>
<keyword evidence="3 7" id="KW-0378">Hydrolase</keyword>
<feature type="chain" id="PRO_5042852255" description="Lipase" evidence="9">
    <location>
        <begin position="18"/>
        <end position="387"/>
    </location>
</feature>
<accession>A0AAN7P9Z3</accession>
<evidence type="ECO:0000313" key="11">
    <source>
        <dbReference type="EMBL" id="KAK4878156.1"/>
    </source>
</evidence>
<proteinExistence type="inferred from homology"/>
<evidence type="ECO:0000313" key="12">
    <source>
        <dbReference type="Proteomes" id="UP001353858"/>
    </source>
</evidence>
<keyword evidence="4 7" id="KW-0442">Lipid degradation</keyword>
<dbReference type="InterPro" id="IPR025483">
    <property type="entry name" value="Lipase_euk"/>
</dbReference>
<evidence type="ECO:0000256" key="8">
    <source>
        <dbReference type="PIRSR" id="PIRSR000862-1"/>
    </source>
</evidence>
<sequence>MYKIFFILFITSEVIFCFPKFVQKRTNDANLNSGPEELAQRFGFYCESHEVITDDGYVLTVHRIKSAKIKPKQNAVVVLVPGFLAASETWLFRGPDKDLPYVFANNGYDVWICNPRGNYFSRKHTTLNPDVDVSFWNFSIHEHGVYDLPAVVDYTLNVTKEDSVYFFGHSIGAAAFFIMCAEKPQYNVKIKLANALAPAAIVSQPLTSFTQFLLSLIPPLMKFLKFNGIHEMFPRGGFYPLLGQVLCQDGAITQALCLSLIFAVVGTSSDQFNRTMLPEALGYYPTGTSIDVFNHLYDIFVTKRFGPLYASTEYTLELVTAPVALHYGDGDGLISKEDNEILSKRLRNAVGIFKVPYRNFNHIDFMWSIDSKILLYDHLISLMKLYK</sequence>
<feature type="active site" description="Nucleophile" evidence="8">
    <location>
        <position position="170"/>
    </location>
</feature>
<feature type="active site" description="Charge relay system" evidence="8">
    <location>
        <position position="362"/>
    </location>
</feature>
<organism evidence="11 12">
    <name type="scientific">Aquatica leii</name>
    <dbReference type="NCBI Taxonomy" id="1421715"/>
    <lineage>
        <taxon>Eukaryota</taxon>
        <taxon>Metazoa</taxon>
        <taxon>Ecdysozoa</taxon>
        <taxon>Arthropoda</taxon>
        <taxon>Hexapoda</taxon>
        <taxon>Insecta</taxon>
        <taxon>Pterygota</taxon>
        <taxon>Neoptera</taxon>
        <taxon>Endopterygota</taxon>
        <taxon>Coleoptera</taxon>
        <taxon>Polyphaga</taxon>
        <taxon>Elateriformia</taxon>
        <taxon>Elateroidea</taxon>
        <taxon>Lampyridae</taxon>
        <taxon>Luciolinae</taxon>
        <taxon>Aquatica</taxon>
    </lineage>
</organism>
<keyword evidence="5" id="KW-0443">Lipid metabolism</keyword>
<dbReference type="GO" id="GO:0016042">
    <property type="term" value="P:lipid catabolic process"/>
    <property type="evidence" value="ECO:0007669"/>
    <property type="project" value="UniProtKB-KW"/>
</dbReference>
<evidence type="ECO:0000256" key="9">
    <source>
        <dbReference type="SAM" id="SignalP"/>
    </source>
</evidence>
<dbReference type="PIRSF" id="PIRSF000862">
    <property type="entry name" value="Steryl_ester_lip"/>
    <property type="match status" value="1"/>
</dbReference>
<dbReference type="PANTHER" id="PTHR11005">
    <property type="entry name" value="LYSOSOMAL ACID LIPASE-RELATED"/>
    <property type="match status" value="1"/>
</dbReference>
<comment type="caution">
    <text evidence="11">The sequence shown here is derived from an EMBL/GenBank/DDBJ whole genome shotgun (WGS) entry which is preliminary data.</text>
</comment>
<dbReference type="Gene3D" id="3.40.50.1820">
    <property type="entry name" value="alpha/beta hydrolase"/>
    <property type="match status" value="1"/>
</dbReference>
<dbReference type="Pfam" id="PF04083">
    <property type="entry name" value="Abhydro_lipase"/>
    <property type="match status" value="1"/>
</dbReference>
<evidence type="ECO:0000256" key="5">
    <source>
        <dbReference type="ARBA" id="ARBA00023098"/>
    </source>
</evidence>
<protein>
    <recommendedName>
        <fullName evidence="7">Lipase</fullName>
    </recommendedName>
</protein>
<reference evidence="12" key="1">
    <citation type="submission" date="2023-01" db="EMBL/GenBank/DDBJ databases">
        <title>Key to firefly adult light organ development and bioluminescence: homeobox transcription factors regulate luciferase expression and transportation to peroxisome.</title>
        <authorList>
            <person name="Fu X."/>
        </authorList>
    </citation>
    <scope>NUCLEOTIDE SEQUENCE [LARGE SCALE GENOMIC DNA]</scope>
</reference>
<feature type="domain" description="Partial AB-hydrolase lipase" evidence="10">
    <location>
        <begin position="37"/>
        <end position="92"/>
    </location>
</feature>
<keyword evidence="2 9" id="KW-0732">Signal</keyword>
<evidence type="ECO:0000256" key="1">
    <source>
        <dbReference type="ARBA" id="ARBA00010701"/>
    </source>
</evidence>
<dbReference type="InterPro" id="IPR029058">
    <property type="entry name" value="AB_hydrolase_fold"/>
</dbReference>